<organism evidence="2 3">
    <name type="scientific">Pseudomonas veronii 1YdBTEX2</name>
    <dbReference type="NCBI Taxonomy" id="1295141"/>
    <lineage>
        <taxon>Bacteria</taxon>
        <taxon>Pseudomonadati</taxon>
        <taxon>Pseudomonadota</taxon>
        <taxon>Gammaproteobacteria</taxon>
        <taxon>Pseudomonadales</taxon>
        <taxon>Pseudomonadaceae</taxon>
        <taxon>Pseudomonas</taxon>
    </lineage>
</organism>
<feature type="region of interest" description="Disordered" evidence="1">
    <location>
        <begin position="43"/>
        <end position="73"/>
    </location>
</feature>
<proteinExistence type="predicted"/>
<gene>
    <name evidence="2" type="ORF">PVE_R2G0412</name>
</gene>
<name>A0A1D3K7V8_PSEVE</name>
<dbReference type="Proteomes" id="UP000245431">
    <property type="component" value="Chromosome PVE_r2"/>
</dbReference>
<reference evidence="3" key="1">
    <citation type="submission" date="2016-07" db="EMBL/GenBank/DDBJ databases">
        <authorList>
            <person name="Florea S."/>
            <person name="Webb J.S."/>
            <person name="Jaromczyk J."/>
            <person name="Schardl C.L."/>
        </authorList>
    </citation>
    <scope>NUCLEOTIDE SEQUENCE [LARGE SCALE GENOMIC DNA]</scope>
    <source>
        <strain evidence="3">1YdBTEX2</strain>
    </source>
</reference>
<evidence type="ECO:0000256" key="1">
    <source>
        <dbReference type="SAM" id="MobiDB-lite"/>
    </source>
</evidence>
<dbReference type="AlphaFoldDB" id="A0A1D3K7V8"/>
<dbReference type="EMBL" id="LT599584">
    <property type="protein sequence ID" value="SBW84439.1"/>
    <property type="molecule type" value="Genomic_DNA"/>
</dbReference>
<evidence type="ECO:0000313" key="3">
    <source>
        <dbReference type="Proteomes" id="UP000245431"/>
    </source>
</evidence>
<accession>A0A1D3K7V8</accession>
<sequence>MSRNWTVVRFPNGSWSYGGSPSDPDYSECEIYSIDAVSPEAAVKSAQSKRSSSVRKAKRQAEKDASRPAAPIS</sequence>
<evidence type="ECO:0000313" key="2">
    <source>
        <dbReference type="EMBL" id="SBW84439.1"/>
    </source>
</evidence>
<protein>
    <submittedName>
        <fullName evidence="2">Uncharacterized protein</fullName>
    </submittedName>
</protein>